<protein>
    <submittedName>
        <fullName evidence="1">Uncharacterized protein</fullName>
    </submittedName>
</protein>
<dbReference type="AlphaFoldDB" id="M2YUV3"/>
<accession>M2YUV3</accession>
<dbReference type="VEuPathDB" id="FungiDB:MYCFIDRAFT_139802"/>
<dbReference type="Proteomes" id="UP000016932">
    <property type="component" value="Unassembled WGS sequence"/>
</dbReference>
<dbReference type="HOGENOM" id="CLU_3147286_0_0_1"/>
<evidence type="ECO:0000313" key="1">
    <source>
        <dbReference type="EMBL" id="EME81520.1"/>
    </source>
</evidence>
<dbReference type="RefSeq" id="XP_007928693.1">
    <property type="nucleotide sequence ID" value="XM_007930502.1"/>
</dbReference>
<name>M2YUV3_PSEFD</name>
<gene>
    <name evidence="1" type="ORF">MYCFIDRAFT_139802</name>
</gene>
<dbReference type="KEGG" id="pfj:MYCFIDRAFT_139802"/>
<feature type="non-terminal residue" evidence="1">
    <location>
        <position position="1"/>
    </location>
</feature>
<dbReference type="GeneID" id="19331130"/>
<dbReference type="EMBL" id="KB446560">
    <property type="protein sequence ID" value="EME81520.1"/>
    <property type="molecule type" value="Genomic_DNA"/>
</dbReference>
<evidence type="ECO:0000313" key="2">
    <source>
        <dbReference type="Proteomes" id="UP000016932"/>
    </source>
</evidence>
<sequence length="49" mass="5325">DNVANATEAVANFYARYPNKLRPSTIATNNLPTYPINAALRVNTVTTTT</sequence>
<organism evidence="1 2">
    <name type="scientific">Pseudocercospora fijiensis (strain CIRAD86)</name>
    <name type="common">Black leaf streak disease fungus</name>
    <name type="synonym">Mycosphaerella fijiensis</name>
    <dbReference type="NCBI Taxonomy" id="383855"/>
    <lineage>
        <taxon>Eukaryota</taxon>
        <taxon>Fungi</taxon>
        <taxon>Dikarya</taxon>
        <taxon>Ascomycota</taxon>
        <taxon>Pezizomycotina</taxon>
        <taxon>Dothideomycetes</taxon>
        <taxon>Dothideomycetidae</taxon>
        <taxon>Mycosphaerellales</taxon>
        <taxon>Mycosphaerellaceae</taxon>
        <taxon>Pseudocercospora</taxon>
    </lineage>
</organism>
<proteinExistence type="predicted"/>
<reference evidence="1 2" key="1">
    <citation type="journal article" date="2012" name="PLoS Pathog.">
        <title>Diverse lifestyles and strategies of plant pathogenesis encoded in the genomes of eighteen Dothideomycetes fungi.</title>
        <authorList>
            <person name="Ohm R.A."/>
            <person name="Feau N."/>
            <person name="Henrissat B."/>
            <person name="Schoch C.L."/>
            <person name="Horwitz B.A."/>
            <person name="Barry K.W."/>
            <person name="Condon B.J."/>
            <person name="Copeland A.C."/>
            <person name="Dhillon B."/>
            <person name="Glaser F."/>
            <person name="Hesse C.N."/>
            <person name="Kosti I."/>
            <person name="LaButti K."/>
            <person name="Lindquist E.A."/>
            <person name="Lucas S."/>
            <person name="Salamov A.A."/>
            <person name="Bradshaw R.E."/>
            <person name="Ciuffetti L."/>
            <person name="Hamelin R.C."/>
            <person name="Kema G.H.J."/>
            <person name="Lawrence C."/>
            <person name="Scott J.A."/>
            <person name="Spatafora J.W."/>
            <person name="Turgeon B.G."/>
            <person name="de Wit P.J.G.M."/>
            <person name="Zhong S."/>
            <person name="Goodwin S.B."/>
            <person name="Grigoriev I.V."/>
        </authorList>
    </citation>
    <scope>NUCLEOTIDE SEQUENCE [LARGE SCALE GENOMIC DNA]</scope>
    <source>
        <strain evidence="1 2">CIRAD86</strain>
    </source>
</reference>
<keyword evidence="2" id="KW-1185">Reference proteome</keyword>